<evidence type="ECO:0000313" key="2">
    <source>
        <dbReference type="EMBL" id="KAF2478616.1"/>
    </source>
</evidence>
<dbReference type="AlphaFoldDB" id="A0A6A6PFS9"/>
<keyword evidence="1" id="KW-0732">Signal</keyword>
<evidence type="ECO:0000256" key="1">
    <source>
        <dbReference type="SAM" id="SignalP"/>
    </source>
</evidence>
<dbReference type="RefSeq" id="XP_033585186.1">
    <property type="nucleotide sequence ID" value="XM_033734880.1"/>
</dbReference>
<accession>A0A6A6PFS9</accession>
<evidence type="ECO:0000313" key="3">
    <source>
        <dbReference type="Proteomes" id="UP000799767"/>
    </source>
</evidence>
<organism evidence="2 3">
    <name type="scientific">Neohortaea acidophila</name>
    <dbReference type="NCBI Taxonomy" id="245834"/>
    <lineage>
        <taxon>Eukaryota</taxon>
        <taxon>Fungi</taxon>
        <taxon>Dikarya</taxon>
        <taxon>Ascomycota</taxon>
        <taxon>Pezizomycotina</taxon>
        <taxon>Dothideomycetes</taxon>
        <taxon>Dothideomycetidae</taxon>
        <taxon>Mycosphaerellales</taxon>
        <taxon>Teratosphaeriaceae</taxon>
        <taxon>Neohortaea</taxon>
    </lineage>
</organism>
<protein>
    <submittedName>
        <fullName evidence="2">Uncharacterized protein</fullName>
    </submittedName>
</protein>
<reference evidence="2" key="1">
    <citation type="journal article" date="2020" name="Stud. Mycol.">
        <title>101 Dothideomycetes genomes: a test case for predicting lifestyles and emergence of pathogens.</title>
        <authorList>
            <person name="Haridas S."/>
            <person name="Albert R."/>
            <person name="Binder M."/>
            <person name="Bloem J."/>
            <person name="Labutti K."/>
            <person name="Salamov A."/>
            <person name="Andreopoulos B."/>
            <person name="Baker S."/>
            <person name="Barry K."/>
            <person name="Bills G."/>
            <person name="Bluhm B."/>
            <person name="Cannon C."/>
            <person name="Castanera R."/>
            <person name="Culley D."/>
            <person name="Daum C."/>
            <person name="Ezra D."/>
            <person name="Gonzalez J."/>
            <person name="Henrissat B."/>
            <person name="Kuo A."/>
            <person name="Liang C."/>
            <person name="Lipzen A."/>
            <person name="Lutzoni F."/>
            <person name="Magnuson J."/>
            <person name="Mondo S."/>
            <person name="Nolan M."/>
            <person name="Ohm R."/>
            <person name="Pangilinan J."/>
            <person name="Park H.-J."/>
            <person name="Ramirez L."/>
            <person name="Alfaro M."/>
            <person name="Sun H."/>
            <person name="Tritt A."/>
            <person name="Yoshinaga Y."/>
            <person name="Zwiers L.-H."/>
            <person name="Turgeon B."/>
            <person name="Goodwin S."/>
            <person name="Spatafora J."/>
            <person name="Crous P."/>
            <person name="Grigoriev I."/>
        </authorList>
    </citation>
    <scope>NUCLEOTIDE SEQUENCE</scope>
    <source>
        <strain evidence="2">CBS 113389</strain>
    </source>
</reference>
<dbReference type="EMBL" id="MU001643">
    <property type="protein sequence ID" value="KAF2478616.1"/>
    <property type="molecule type" value="Genomic_DNA"/>
</dbReference>
<dbReference type="GeneID" id="54475882"/>
<name>A0A6A6PFS9_9PEZI</name>
<keyword evidence="3" id="KW-1185">Reference proteome</keyword>
<dbReference type="Proteomes" id="UP000799767">
    <property type="component" value="Unassembled WGS sequence"/>
</dbReference>
<feature type="chain" id="PRO_5025399711" evidence="1">
    <location>
        <begin position="16"/>
        <end position="178"/>
    </location>
</feature>
<feature type="signal peptide" evidence="1">
    <location>
        <begin position="1"/>
        <end position="15"/>
    </location>
</feature>
<proteinExistence type="predicted"/>
<gene>
    <name evidence="2" type="ORF">BDY17DRAFT_305510</name>
</gene>
<sequence>MLLITALSLLPLAWAAATPTSCAQVVAGGFTLVHNGSFAGTLGGSLASAALELVVPQDKKRSGEVIQWALNGTQLVEGNRAYGPRNNSAAVLSSDHYVLTGPLDTAPAPPSSEILKCIVQGQSFPHCHLSCSLGKDDESYVCPENQTWKIFPKGAAIAGCVPFALLTLPPVTSRQAGS</sequence>